<feature type="compositionally biased region" description="Basic residues" evidence="28">
    <location>
        <begin position="1421"/>
        <end position="1438"/>
    </location>
</feature>
<dbReference type="Pfam" id="PF06001">
    <property type="entry name" value="RING_CBP-p300"/>
    <property type="match status" value="1"/>
</dbReference>
<keyword evidence="7" id="KW-0597">Phosphoprotein</keyword>
<dbReference type="CDD" id="cd15802">
    <property type="entry name" value="RING_CBP-p300"/>
    <property type="match status" value="1"/>
</dbReference>
<evidence type="ECO:0000256" key="2">
    <source>
        <dbReference type="ARBA" id="ARBA00004496"/>
    </source>
</evidence>
<dbReference type="SMART" id="SM00551">
    <property type="entry name" value="ZnF_TAZ"/>
    <property type="match status" value="2"/>
</dbReference>
<dbReference type="Pfam" id="PF00569">
    <property type="entry name" value="ZZ"/>
    <property type="match status" value="1"/>
</dbReference>
<keyword evidence="5" id="KW-0963">Cytoplasm</keyword>
<keyword evidence="35" id="KW-1185">Reference proteome</keyword>
<gene>
    <name evidence="34" type="ORF">C0Q70_06167</name>
</gene>
<keyword evidence="9 26" id="KW-0479">Metal-binding</keyword>
<feature type="region of interest" description="Disordered" evidence="28">
    <location>
        <begin position="228"/>
        <end position="257"/>
    </location>
</feature>
<evidence type="ECO:0000256" key="1">
    <source>
        <dbReference type="ARBA" id="ARBA00004123"/>
    </source>
</evidence>
<keyword evidence="6" id="KW-1017">Isopeptide bond</keyword>
<dbReference type="InterPro" id="IPR000433">
    <property type="entry name" value="Znf_ZZ"/>
</dbReference>
<dbReference type="PROSITE" id="PS01357">
    <property type="entry name" value="ZF_ZZ_1"/>
    <property type="match status" value="1"/>
</dbReference>
<keyword evidence="19" id="KW-0010">Activator</keyword>
<keyword evidence="10" id="KW-0677">Repeat</keyword>
<dbReference type="InterPro" id="IPR013178">
    <property type="entry name" value="Histone_AcTrfase_Rtt109/CBP"/>
</dbReference>
<keyword evidence="12 26" id="KW-0862">Zinc</keyword>
<feature type="compositionally biased region" description="Polar residues" evidence="28">
    <location>
        <begin position="718"/>
        <end position="727"/>
    </location>
</feature>
<dbReference type="CDD" id="cd15557">
    <property type="entry name" value="PHD_CBP_p300"/>
    <property type="match status" value="1"/>
</dbReference>
<dbReference type="PRINTS" id="PR00503">
    <property type="entry name" value="BROMODOMAIN"/>
</dbReference>
<feature type="region of interest" description="Disordered" evidence="28">
    <location>
        <begin position="707"/>
        <end position="727"/>
    </location>
</feature>
<evidence type="ECO:0000259" key="31">
    <source>
        <dbReference type="PROSITE" id="PS50135"/>
    </source>
</evidence>
<comment type="catalytic activity">
    <reaction evidence="23">
        <text>(S)-lactoyl-CoA + L-lysyl-[protein] = N(6)-[(S)-lactoyl]-L-lysyl-[protein] + CoA + H(+)</text>
        <dbReference type="Rhea" id="RHEA:61996"/>
        <dbReference type="Rhea" id="RHEA-COMP:9752"/>
        <dbReference type="Rhea" id="RHEA-COMP:19466"/>
        <dbReference type="ChEBI" id="CHEBI:15378"/>
        <dbReference type="ChEBI" id="CHEBI:29969"/>
        <dbReference type="ChEBI" id="CHEBI:57287"/>
        <dbReference type="ChEBI" id="CHEBI:231527"/>
        <dbReference type="ChEBI" id="CHEBI:231528"/>
    </reaction>
    <physiologicalReaction direction="left-to-right" evidence="23">
        <dbReference type="Rhea" id="RHEA:61997"/>
    </physiologicalReaction>
</comment>
<dbReference type="SMART" id="SM00291">
    <property type="entry name" value="ZnF_ZZ"/>
    <property type="match status" value="1"/>
</dbReference>
<dbReference type="PANTHER" id="PTHR13808">
    <property type="entry name" value="CBP/P300-RELATED"/>
    <property type="match status" value="1"/>
</dbReference>
<protein>
    <recommendedName>
        <fullName evidence="3">histone acetyltransferase</fullName>
        <ecNumber evidence="3">2.3.1.48</ecNumber>
    </recommendedName>
</protein>
<feature type="domain" description="ZZ-type" evidence="31">
    <location>
        <begin position="1534"/>
        <end position="1582"/>
    </location>
</feature>
<evidence type="ECO:0000313" key="35">
    <source>
        <dbReference type="Proteomes" id="UP000245119"/>
    </source>
</evidence>
<evidence type="ECO:0000256" key="11">
    <source>
        <dbReference type="ARBA" id="ARBA00022771"/>
    </source>
</evidence>
<feature type="region of interest" description="Disordered" evidence="28">
    <location>
        <begin position="53"/>
        <end position="86"/>
    </location>
</feature>
<evidence type="ECO:0000256" key="5">
    <source>
        <dbReference type="ARBA" id="ARBA00022490"/>
    </source>
</evidence>
<feature type="domain" description="TAZ-type" evidence="30">
    <location>
        <begin position="1594"/>
        <end position="1675"/>
    </location>
</feature>
<feature type="region of interest" description="Disordered" evidence="28">
    <location>
        <begin position="599"/>
        <end position="652"/>
    </location>
</feature>
<dbReference type="InterPro" id="IPR031162">
    <property type="entry name" value="CBP_P300_HAT"/>
</dbReference>
<keyword evidence="22" id="KW-0012">Acyltransferase</keyword>
<dbReference type="GO" id="GO:0031490">
    <property type="term" value="F:chromatin DNA binding"/>
    <property type="evidence" value="ECO:0007669"/>
    <property type="project" value="TreeGrafter"/>
</dbReference>
<dbReference type="InterPro" id="IPR018359">
    <property type="entry name" value="Bromodomain_CS"/>
</dbReference>
<dbReference type="PANTHER" id="PTHR13808:SF1">
    <property type="entry name" value="HISTONE ACETYLTRANSFERASE"/>
    <property type="match status" value="1"/>
</dbReference>
<feature type="zinc finger region" description="TAZ-type" evidence="26">
    <location>
        <begin position="255"/>
        <end position="340"/>
    </location>
</feature>
<dbReference type="GO" id="GO:0045944">
    <property type="term" value="P:positive regulation of transcription by RNA polymerase II"/>
    <property type="evidence" value="ECO:0007669"/>
    <property type="project" value="TreeGrafter"/>
</dbReference>
<dbReference type="GO" id="GO:0004402">
    <property type="term" value="F:histone acetyltransferase activity"/>
    <property type="evidence" value="ECO:0007669"/>
    <property type="project" value="InterPro"/>
</dbReference>
<dbReference type="SUPFAM" id="SSF47370">
    <property type="entry name" value="Bromodomain"/>
    <property type="match status" value="1"/>
</dbReference>
<dbReference type="Pfam" id="PF02172">
    <property type="entry name" value="KIX"/>
    <property type="match status" value="1"/>
</dbReference>
<dbReference type="CDD" id="cd02337">
    <property type="entry name" value="ZZ_CBP"/>
    <property type="match status" value="1"/>
</dbReference>
<feature type="region of interest" description="Disordered" evidence="28">
    <location>
        <begin position="1956"/>
        <end position="2033"/>
    </location>
</feature>
<dbReference type="GO" id="GO:0005737">
    <property type="term" value="C:cytoplasm"/>
    <property type="evidence" value="ECO:0007669"/>
    <property type="project" value="UniProtKB-SubCell"/>
</dbReference>
<dbReference type="InterPro" id="IPR036427">
    <property type="entry name" value="Bromodomain-like_sf"/>
</dbReference>
<dbReference type="InterPro" id="IPR038547">
    <property type="entry name" value="RING_CBP-p300_sf"/>
</dbReference>
<dbReference type="Pfam" id="PF02135">
    <property type="entry name" value="zf-TAZ"/>
    <property type="match status" value="2"/>
</dbReference>
<dbReference type="InterPro" id="IPR043145">
    <property type="entry name" value="Znf_ZZ_sf"/>
</dbReference>
<dbReference type="InterPro" id="IPR001487">
    <property type="entry name" value="Bromodomain"/>
</dbReference>
<dbReference type="Pfam" id="PF08214">
    <property type="entry name" value="HAT_KAT11"/>
    <property type="match status" value="1"/>
</dbReference>
<dbReference type="Gene3D" id="2.10.110.40">
    <property type="match status" value="1"/>
</dbReference>
<feature type="region of interest" description="Disordered" evidence="28">
    <location>
        <begin position="543"/>
        <end position="570"/>
    </location>
</feature>
<comment type="caution">
    <text evidence="34">The sequence shown here is derived from an EMBL/GenBank/DDBJ whole genome shotgun (WGS) entry which is preliminary data.</text>
</comment>
<keyword evidence="21" id="KW-0539">Nucleus</keyword>
<keyword evidence="16" id="KW-0805">Transcription regulation</keyword>
<dbReference type="STRING" id="400727.A0A2T7PN75"/>
<dbReference type="Gene3D" id="1.20.1020.10">
    <property type="entry name" value="TAZ domain"/>
    <property type="match status" value="2"/>
</dbReference>
<dbReference type="InterPro" id="IPR010303">
    <property type="entry name" value="RING_CBP-p300"/>
</dbReference>
<evidence type="ECO:0000256" key="8">
    <source>
        <dbReference type="ARBA" id="ARBA00022679"/>
    </source>
</evidence>
<dbReference type="SUPFAM" id="SSF57850">
    <property type="entry name" value="RING/U-box"/>
    <property type="match status" value="1"/>
</dbReference>
<dbReference type="Gene3D" id="1.10.246.20">
    <property type="entry name" value="Coactivator CBP, KIX domain"/>
    <property type="match status" value="1"/>
</dbReference>
<name>A0A2T7PN75_POMCA</name>
<evidence type="ECO:0000259" key="30">
    <source>
        <dbReference type="PROSITE" id="PS50134"/>
    </source>
</evidence>
<dbReference type="Gene3D" id="3.30.60.90">
    <property type="match status" value="1"/>
</dbReference>
<evidence type="ECO:0000256" key="19">
    <source>
        <dbReference type="ARBA" id="ARBA00023159"/>
    </source>
</evidence>
<feature type="compositionally biased region" description="Low complexity" evidence="28">
    <location>
        <begin position="389"/>
        <end position="404"/>
    </location>
</feature>
<evidence type="ECO:0000256" key="6">
    <source>
        <dbReference type="ARBA" id="ARBA00022499"/>
    </source>
</evidence>
<feature type="region of interest" description="Disordered" evidence="28">
    <location>
        <begin position="848"/>
        <end position="914"/>
    </location>
</feature>
<dbReference type="FunFam" id="3.30.60.90:FF:000003">
    <property type="entry name" value="E1A binding protein p300"/>
    <property type="match status" value="1"/>
</dbReference>
<feature type="region of interest" description="Disordered" evidence="28">
    <location>
        <begin position="1704"/>
        <end position="1812"/>
    </location>
</feature>
<feature type="compositionally biased region" description="Basic and acidic residues" evidence="28">
    <location>
        <begin position="1386"/>
        <end position="1396"/>
    </location>
</feature>
<dbReference type="OrthoDB" id="899at2759"/>
<evidence type="ECO:0000259" key="29">
    <source>
        <dbReference type="PROSITE" id="PS50014"/>
    </source>
</evidence>
<dbReference type="InterPro" id="IPR013083">
    <property type="entry name" value="Znf_RING/FYVE/PHD"/>
</dbReference>
<dbReference type="InterPro" id="IPR035898">
    <property type="entry name" value="TAZ_dom_sf"/>
</dbReference>
<feature type="compositionally biased region" description="Low complexity" evidence="28">
    <location>
        <begin position="636"/>
        <end position="652"/>
    </location>
</feature>
<evidence type="ECO:0000259" key="33">
    <source>
        <dbReference type="PROSITE" id="PS51727"/>
    </source>
</evidence>
<dbReference type="Gene3D" id="1.20.920.10">
    <property type="entry name" value="Bromodomain-like"/>
    <property type="match status" value="1"/>
</dbReference>
<keyword evidence="8" id="KW-0808">Transferase</keyword>
<dbReference type="InterPro" id="IPR056484">
    <property type="entry name" value="PHD_P300"/>
</dbReference>
<reference evidence="34 35" key="1">
    <citation type="submission" date="2018-04" db="EMBL/GenBank/DDBJ databases">
        <title>The genome of golden apple snail Pomacea canaliculata provides insight into stress tolerance and invasive adaptation.</title>
        <authorList>
            <person name="Liu C."/>
            <person name="Liu B."/>
            <person name="Ren Y."/>
            <person name="Zhang Y."/>
            <person name="Wang H."/>
            <person name="Li S."/>
            <person name="Jiang F."/>
            <person name="Yin L."/>
            <person name="Zhang G."/>
            <person name="Qian W."/>
            <person name="Fan W."/>
        </authorList>
    </citation>
    <scope>NUCLEOTIDE SEQUENCE [LARGE SCALE GENOMIC DNA]</scope>
    <source>
        <strain evidence="34">SZHN2017</strain>
        <tissue evidence="34">Muscle</tissue>
    </source>
</reference>
<dbReference type="CDD" id="cd05495">
    <property type="entry name" value="Bromo_cbp_like"/>
    <property type="match status" value="1"/>
</dbReference>
<dbReference type="GO" id="GO:0003713">
    <property type="term" value="F:transcription coactivator activity"/>
    <property type="evidence" value="ECO:0007669"/>
    <property type="project" value="TreeGrafter"/>
</dbReference>
<feature type="region of interest" description="Disordered" evidence="28">
    <location>
        <begin position="1386"/>
        <end position="1447"/>
    </location>
</feature>
<evidence type="ECO:0000256" key="20">
    <source>
        <dbReference type="ARBA" id="ARBA00023163"/>
    </source>
</evidence>
<keyword evidence="13" id="KW-0832">Ubl conjugation</keyword>
<organism evidence="34 35">
    <name type="scientific">Pomacea canaliculata</name>
    <name type="common">Golden apple snail</name>
    <dbReference type="NCBI Taxonomy" id="400727"/>
    <lineage>
        <taxon>Eukaryota</taxon>
        <taxon>Metazoa</taxon>
        <taxon>Spiralia</taxon>
        <taxon>Lophotrochozoa</taxon>
        <taxon>Mollusca</taxon>
        <taxon>Gastropoda</taxon>
        <taxon>Caenogastropoda</taxon>
        <taxon>Architaenioglossa</taxon>
        <taxon>Ampullarioidea</taxon>
        <taxon>Ampullariidae</taxon>
        <taxon>Pomacea</taxon>
    </lineage>
</organism>
<dbReference type="GO" id="GO:0005667">
    <property type="term" value="C:transcription regulator complex"/>
    <property type="evidence" value="ECO:0007669"/>
    <property type="project" value="TreeGrafter"/>
</dbReference>
<dbReference type="FunFam" id="1.20.1020.10:FF:000002">
    <property type="entry name" value="E1A binding protein p300"/>
    <property type="match status" value="1"/>
</dbReference>
<dbReference type="PROSITE" id="PS50134">
    <property type="entry name" value="ZF_TAZ"/>
    <property type="match status" value="2"/>
</dbReference>
<evidence type="ECO:0000256" key="12">
    <source>
        <dbReference type="ARBA" id="ARBA00022833"/>
    </source>
</evidence>
<feature type="compositionally biased region" description="Polar residues" evidence="28">
    <location>
        <begin position="1882"/>
        <end position="1893"/>
    </location>
</feature>
<dbReference type="GO" id="GO:0048511">
    <property type="term" value="P:rhythmic process"/>
    <property type="evidence" value="ECO:0007669"/>
    <property type="project" value="UniProtKB-KW"/>
</dbReference>
<dbReference type="InterPro" id="IPR003101">
    <property type="entry name" value="KIX_dom"/>
</dbReference>
<feature type="compositionally biased region" description="Polar residues" evidence="28">
    <location>
        <begin position="349"/>
        <end position="372"/>
    </location>
</feature>
<dbReference type="SMART" id="SM01250">
    <property type="entry name" value="KAT11"/>
    <property type="match status" value="1"/>
</dbReference>
<evidence type="ECO:0000256" key="18">
    <source>
        <dbReference type="ARBA" id="ARBA00023117"/>
    </source>
</evidence>
<evidence type="ECO:0000259" key="32">
    <source>
        <dbReference type="PROSITE" id="PS50952"/>
    </source>
</evidence>
<dbReference type="GO" id="GO:0008270">
    <property type="term" value="F:zinc ion binding"/>
    <property type="evidence" value="ECO:0007669"/>
    <property type="project" value="UniProtKB-KW"/>
</dbReference>
<dbReference type="FunFam" id="1.20.1020.10:FF:000001">
    <property type="entry name" value="E1A binding protein p300"/>
    <property type="match status" value="1"/>
</dbReference>
<feature type="region of interest" description="Disordered" evidence="28">
    <location>
        <begin position="1847"/>
        <end position="1894"/>
    </location>
</feature>
<dbReference type="SUPFAM" id="SSF57933">
    <property type="entry name" value="TAZ domain"/>
    <property type="match status" value="2"/>
</dbReference>
<dbReference type="SUPFAM" id="SSF47040">
    <property type="entry name" value="Kix domain of CBP (creb binding protein)"/>
    <property type="match status" value="1"/>
</dbReference>
<keyword evidence="20" id="KW-0804">Transcription</keyword>
<dbReference type="InterPro" id="IPR036529">
    <property type="entry name" value="KIX_dom_sf"/>
</dbReference>
<dbReference type="Pfam" id="PF23570">
    <property type="entry name" value="PHD_P300"/>
    <property type="match status" value="1"/>
</dbReference>
<feature type="domain" description="TAZ-type" evidence="30">
    <location>
        <begin position="255"/>
        <end position="340"/>
    </location>
</feature>
<dbReference type="EMBL" id="PZQS01000003">
    <property type="protein sequence ID" value="PVD34886.1"/>
    <property type="molecule type" value="Genomic_DNA"/>
</dbReference>
<comment type="subcellular location">
    <subcellularLocation>
        <location evidence="2">Cytoplasm</location>
    </subcellularLocation>
    <subcellularLocation>
        <location evidence="1">Nucleus</location>
    </subcellularLocation>
</comment>
<proteinExistence type="predicted"/>
<feature type="region of interest" description="Disordered" evidence="28">
    <location>
        <begin position="1"/>
        <end position="24"/>
    </location>
</feature>
<evidence type="ECO:0000256" key="28">
    <source>
        <dbReference type="SAM" id="MobiDB-lite"/>
    </source>
</evidence>
<evidence type="ECO:0000256" key="15">
    <source>
        <dbReference type="ARBA" id="ARBA00022990"/>
    </source>
</evidence>
<sequence length="2091" mass="230357">MADQLVNGPPAKRPKIGSPSLTPTDTGEFTINCFEFANDLPDDLMQYEGQQNTVSDQSVVQSGHDGGVGGSLSQLLSRSTPTPQHSMANAINSIANAGRGSVMNPLVSQGLGAVKSPLSINNMSPSHTVTMNKASTVTSTHLSGAGDGLPGQLMGGVPGMNMAQQNAAHHNQMMNGPSFPPVSMGQVRGLAPTTISSANPLTMAQNNIIGNSMPQMPGHQNMGHMGMNVPQQQPQIARPGQPPPGGTAPRQPAADPDKSKLIQQQLVLLLHAHKCQRREQTNGEQACGLPYCRTMKNVLNHMTTCNKGKSCDVAHCASSRQIITHWKNCTRTDCPVCLPLKHASDRRNTTGTSIAQNPTMASASNPPSTGVTDATMRRAYDALGLPYNQQQQQQPHTAPTIGPGPSQPPGPMPVATTNAQMQQPMPLIPNNPQQQLVVQGQAVAQGQVDLTVPPTTRKDWHAQVTQDLRNHLVHKLVQAIFPTPDPAALRDSRMKNLVAYARKVEGDMYETANDRGEYYHLLAEKIYKIQKELEEKRMQRMRGQNAPGVPGNMVNSVRPTPPQNGPLSHTQIANALSLPNELLSPSLSSRGSQLLTTAIHTTPPPAQGQVGRVMPHTVGPPGNAGQVPQMSQHQPGQSLVGQQHVGQQLQNQTQLVSQQTQLGAQPSQLQSHLTTSSSAAISSLAAELQHPVSNTPNTVTMALHQLQSSQPPNMPPSAIQSQGKNAMSVPNRTPTPGMAPNARPPSVGGMNQLPVTQKSQPGEQNLCTGANGDIKVKVESVAENNQHLSSLLSSKPVTSIPAPPAAAPSLVQTAATTPITPVTPTAGAVKMEVDVMVKDEIKTEIKTEALDEDASSSSQIKQELPAASENISPKLEPMDESSQASISSDTKPSSVESTVSTTSQQPKPIPNKKVFKPDELRQALMPTLEKLYRQDPESLPFRQPVDPVVLSIPDYYDIIKKPMDLSTIKRKLDTGHYLDPWEYVDDVWLMFDNAWLYNRKTSRVYKYCSKLAEVFEAEIDSVMQSLGYCCGRKYVFCPQVLCCYGRQLCTIPRDAMYYSYQNRYVYCEKCFQDIDGEEVELSDDPTQPGTKIKKDQFERLKNDQLDYEPFVDCQECGRKWHQICALYFEPIWPQGFVCDGCLKTSTRKKKENKYCAKRLPTTKLGTYLENRVNNFLKKKDMGAGEVTIRVLSSYDKVTEVKPLMMSRFGEEIPESFPYRAKAMFAFEEIDGTDVCFFGMHVQEYGSSCPQPNTRRVYISYLDSVHFFRPRQLRTAVYHEILIGYLEYAKQLGYTMAHIWACPPSEGDDYIFHCHPPEQKIPKPKRLQDWYKKMLDKAIIERVVIDYKDIFKDAIESNITSAVQIPYFEGDFWPNVIEESIKELDQEEEEKRKREEAEAAAAEAEAQEAVEETLDPKGDKKGRNKKASKSKSSQRKNTKKTNVPQGGNDLITKLYATMEKHRDVFFVIRLHSHQAAQNLPPISDPDPPISCDLMDGRDAFLTIAREKHYEFSSLRRAKLSSMALLYELHNQGRDNFVYTCNSCKAHVETRYHCSVCDDFDLCVPCYKKENHQHKMEKLGLGIDDYSGADKQENPSESRRKSIQRCIQSLVHACQCRDANCRLHTCAKMKRVVAHTKSCRRKTNGGCPICKQLIALCCYHAKHCTEYKCMVPFCQQLKHKLRQQQLQQRLHQAQMLRRRMAIMTSRDVTSSSVVSNGIGGGEADAPSQPSPQSSALHNNHHGVGGKVTPGPGPPQGAMKAAREAQEIAQAQARQQQQQQPPMASMQPSIGKPPLGTMQPPVAAARPGGKPSMPGMPRPATAWGHSYNPPPPPQAQPRMQMAPMRISLPSTMQQPQHPGPPQQHPGPHQAPMGQQPVPVMGGAGMTNQQPGGSSTIGPAVHQLLQTLKSQNPPHSEVLALLKKNPALMAQVLRLKSQRLQQMQQQQQVQQQQQQVQQQQVQQGATPSPQQIMQQVRSPPAPGQGPGASALPQTVRSPQPTPSPRQQPIPSPRQLQQSPHHIPPNQSPHHSMGAAQEPNQMNSDHVMLPQLQTHATLAQLQSPTNADLGMGQQDSDMVPLTPSDQLVQFVERMDQ</sequence>
<evidence type="ECO:0000256" key="27">
    <source>
        <dbReference type="PROSITE-ProRule" id="PRU00228"/>
    </source>
</evidence>
<feature type="compositionally biased region" description="Low complexity" evidence="28">
    <location>
        <begin position="1764"/>
        <end position="1787"/>
    </location>
</feature>
<evidence type="ECO:0000256" key="16">
    <source>
        <dbReference type="ARBA" id="ARBA00023015"/>
    </source>
</evidence>
<dbReference type="PROSITE" id="PS00633">
    <property type="entry name" value="BROMODOMAIN_1"/>
    <property type="match status" value="1"/>
</dbReference>
<evidence type="ECO:0000256" key="17">
    <source>
        <dbReference type="ARBA" id="ARBA00023108"/>
    </source>
</evidence>
<feature type="compositionally biased region" description="Pro residues" evidence="28">
    <location>
        <begin position="1995"/>
        <end position="2007"/>
    </location>
</feature>
<feature type="region of interest" description="Disordered" evidence="28">
    <location>
        <begin position="346"/>
        <end position="372"/>
    </location>
</feature>
<evidence type="ECO:0000256" key="13">
    <source>
        <dbReference type="ARBA" id="ARBA00022843"/>
    </source>
</evidence>
<evidence type="ECO:0000256" key="21">
    <source>
        <dbReference type="ARBA" id="ARBA00023242"/>
    </source>
</evidence>
<dbReference type="GO" id="GO:0005654">
    <property type="term" value="C:nucleoplasm"/>
    <property type="evidence" value="ECO:0007669"/>
    <property type="project" value="UniProtKB-ARBA"/>
</dbReference>
<keyword evidence="14" id="KW-0156">Chromatin regulator</keyword>
<dbReference type="SMART" id="SM00297">
    <property type="entry name" value="BROMO"/>
    <property type="match status" value="1"/>
</dbReference>
<feature type="compositionally biased region" description="Polar residues" evidence="28">
    <location>
        <begin position="1960"/>
        <end position="1973"/>
    </location>
</feature>
<evidence type="ECO:0000256" key="25">
    <source>
        <dbReference type="PROSITE-ProRule" id="PRU00035"/>
    </source>
</evidence>
<evidence type="ECO:0000256" key="26">
    <source>
        <dbReference type="PROSITE-ProRule" id="PRU00203"/>
    </source>
</evidence>
<dbReference type="GO" id="GO:0140297">
    <property type="term" value="F:DNA-binding transcription factor binding"/>
    <property type="evidence" value="ECO:0007669"/>
    <property type="project" value="UniProtKB-ARBA"/>
</dbReference>
<evidence type="ECO:0000256" key="24">
    <source>
        <dbReference type="ARBA" id="ARBA00048017"/>
    </source>
</evidence>
<keyword evidence="17" id="KW-0090">Biological rhythms</keyword>
<feature type="zinc finger region" description="TAZ-type" evidence="26">
    <location>
        <begin position="1594"/>
        <end position="1675"/>
    </location>
</feature>
<evidence type="ECO:0000256" key="3">
    <source>
        <dbReference type="ARBA" id="ARBA00013184"/>
    </source>
</evidence>
<feature type="compositionally biased region" description="Low complexity" evidence="28">
    <location>
        <begin position="1862"/>
        <end position="1873"/>
    </location>
</feature>
<evidence type="ECO:0000256" key="4">
    <source>
        <dbReference type="ARBA" id="ARBA00022481"/>
    </source>
</evidence>
<comment type="catalytic activity">
    <reaction evidence="24">
        <text>L-lysyl-[protein] + acetyl-CoA = N(6)-acetyl-L-lysyl-[protein] + CoA + H(+)</text>
        <dbReference type="Rhea" id="RHEA:45948"/>
        <dbReference type="Rhea" id="RHEA-COMP:9752"/>
        <dbReference type="Rhea" id="RHEA-COMP:10731"/>
        <dbReference type="ChEBI" id="CHEBI:15378"/>
        <dbReference type="ChEBI" id="CHEBI:29969"/>
        <dbReference type="ChEBI" id="CHEBI:57287"/>
        <dbReference type="ChEBI" id="CHEBI:57288"/>
        <dbReference type="ChEBI" id="CHEBI:61930"/>
        <dbReference type="EC" id="2.3.1.48"/>
    </reaction>
</comment>
<feature type="region of interest" description="Disordered" evidence="28">
    <location>
        <begin position="388"/>
        <end position="417"/>
    </location>
</feature>
<dbReference type="InterPro" id="IPR000197">
    <property type="entry name" value="Znf_TAZ"/>
</dbReference>
<feature type="compositionally biased region" description="Polar residues" evidence="28">
    <location>
        <begin position="880"/>
        <end position="892"/>
    </location>
</feature>
<dbReference type="FunFam" id="1.20.920.10:FF:000001">
    <property type="entry name" value="Histone acetyltransferase p300"/>
    <property type="match status" value="1"/>
</dbReference>
<dbReference type="FunFam" id="3.30.40.10:FF:000034">
    <property type="entry name" value="Histone acetyltransferase p300"/>
    <property type="match status" value="1"/>
</dbReference>
<feature type="compositionally biased region" description="Low complexity" evidence="28">
    <location>
        <begin position="893"/>
        <end position="903"/>
    </location>
</feature>
<dbReference type="Gene3D" id="3.30.40.10">
    <property type="entry name" value="Zinc/RING finger domain, C3HC4 (zinc finger)"/>
    <property type="match status" value="1"/>
</dbReference>
<evidence type="ECO:0000256" key="9">
    <source>
        <dbReference type="ARBA" id="ARBA00022723"/>
    </source>
</evidence>
<evidence type="ECO:0000256" key="10">
    <source>
        <dbReference type="ARBA" id="ARBA00022737"/>
    </source>
</evidence>
<dbReference type="PROSITE" id="PS51727">
    <property type="entry name" value="CBP_P300_HAT"/>
    <property type="match status" value="1"/>
</dbReference>
<dbReference type="FunFam" id="1.10.246.20:FF:000001">
    <property type="entry name" value="E1A binding protein p300"/>
    <property type="match status" value="1"/>
</dbReference>
<evidence type="ECO:0000256" key="23">
    <source>
        <dbReference type="ARBA" id="ARBA00047411"/>
    </source>
</evidence>
<dbReference type="PROSITE" id="PS50135">
    <property type="entry name" value="ZF_ZZ_2"/>
    <property type="match status" value="1"/>
</dbReference>
<keyword evidence="15" id="KW-0007">Acetylation</keyword>
<accession>A0A2T7PN75</accession>
<evidence type="ECO:0000256" key="22">
    <source>
        <dbReference type="ARBA" id="ARBA00023315"/>
    </source>
</evidence>
<keyword evidence="11 27" id="KW-0863">Zinc-finger</keyword>
<feature type="domain" description="CBP/p300-type HAT" evidence="33">
    <location>
        <begin position="1153"/>
        <end position="1532"/>
    </location>
</feature>
<feature type="domain" description="KIX" evidence="32">
    <location>
        <begin position="455"/>
        <end position="534"/>
    </location>
</feature>
<dbReference type="PROSITE" id="PS50952">
    <property type="entry name" value="KIX"/>
    <property type="match status" value="1"/>
</dbReference>
<evidence type="ECO:0000313" key="34">
    <source>
        <dbReference type="EMBL" id="PVD34886.1"/>
    </source>
</evidence>
<dbReference type="PROSITE" id="PS50014">
    <property type="entry name" value="BROMODOMAIN_2"/>
    <property type="match status" value="1"/>
</dbReference>
<keyword evidence="18 25" id="KW-0103">Bromodomain</keyword>
<feature type="domain" description="Bromo" evidence="29">
    <location>
        <begin position="933"/>
        <end position="1005"/>
    </location>
</feature>
<dbReference type="GO" id="GO:0000123">
    <property type="term" value="C:histone acetyltransferase complex"/>
    <property type="evidence" value="ECO:0007669"/>
    <property type="project" value="TreeGrafter"/>
</dbReference>
<evidence type="ECO:0000256" key="14">
    <source>
        <dbReference type="ARBA" id="ARBA00022853"/>
    </source>
</evidence>
<evidence type="ECO:0000256" key="7">
    <source>
        <dbReference type="ARBA" id="ARBA00022553"/>
    </source>
</evidence>
<feature type="compositionally biased region" description="Polar residues" evidence="28">
    <location>
        <begin position="626"/>
        <end position="635"/>
    </location>
</feature>
<dbReference type="EC" id="2.3.1.48" evidence="3"/>
<keyword evidence="4" id="KW-0488">Methylation</keyword>
<dbReference type="Proteomes" id="UP000245119">
    <property type="component" value="Linkage Group LG3"/>
</dbReference>
<feature type="compositionally biased region" description="Low complexity" evidence="28">
    <location>
        <begin position="1983"/>
        <end position="1994"/>
    </location>
</feature>
<dbReference type="Pfam" id="PF00439">
    <property type="entry name" value="Bromodomain"/>
    <property type="match status" value="1"/>
</dbReference>